<evidence type="ECO:0000259" key="1">
    <source>
        <dbReference type="SMART" id="SM00849"/>
    </source>
</evidence>
<dbReference type="Gene3D" id="3.60.15.10">
    <property type="entry name" value="Ribonuclease Z/Hydroxyacylglutathione hydrolase-like"/>
    <property type="match status" value="1"/>
</dbReference>
<reference evidence="2" key="2">
    <citation type="submission" date="2021-08" db="EMBL/GenBank/DDBJ databases">
        <authorList>
            <person name="Tani A."/>
            <person name="Ola A."/>
            <person name="Ogura Y."/>
            <person name="Katsura K."/>
            <person name="Hayashi T."/>
        </authorList>
    </citation>
    <scope>NUCLEOTIDE SEQUENCE</scope>
    <source>
        <strain evidence="2">DSM 17168</strain>
    </source>
</reference>
<proteinExistence type="predicted"/>
<evidence type="ECO:0000313" key="3">
    <source>
        <dbReference type="Proteomes" id="UP001055153"/>
    </source>
</evidence>
<comment type="caution">
    <text evidence="2">The sequence shown here is derived from an EMBL/GenBank/DDBJ whole genome shotgun (WGS) entry which is preliminary data.</text>
</comment>
<sequence>MAALTLRILGCGSSGGVPRVGYGWGACDPAEPRNRRRRCSLLVEGRRAPGDTATTVLIDTSPDLREQLLDAGVTRLDAVLFTHAHADHTHGIDDVRPLVIHMRRRIPVHADAATRALLTARFGYCFASPPGSLYPPILDLHELADAAPLTLDGPGGPVTAISFRMAHGNEEALGFRFADAAYAPDVSTMPDAAKAALRNLDLLIIDALRDTPHPTHYSVSDALALIEEVRPRRAILTNLHTDLDYETLRRRLPEGVVPAYDGLTATVEA</sequence>
<protein>
    <recommendedName>
        <fullName evidence="1">Metallo-beta-lactamase domain-containing protein</fullName>
    </recommendedName>
</protein>
<dbReference type="CDD" id="cd16279">
    <property type="entry name" value="metallo-hydrolase-like_MBL-fold"/>
    <property type="match status" value="1"/>
</dbReference>
<feature type="domain" description="Metallo-beta-lactamase" evidence="1">
    <location>
        <begin position="37"/>
        <end position="239"/>
    </location>
</feature>
<reference evidence="2" key="1">
    <citation type="journal article" date="2021" name="Front. Microbiol.">
        <title>Comprehensive Comparative Genomics and Phenotyping of Methylobacterium Species.</title>
        <authorList>
            <person name="Alessa O."/>
            <person name="Ogura Y."/>
            <person name="Fujitani Y."/>
            <person name="Takami H."/>
            <person name="Hayashi T."/>
            <person name="Sahin N."/>
            <person name="Tani A."/>
        </authorList>
    </citation>
    <scope>NUCLEOTIDE SEQUENCE</scope>
    <source>
        <strain evidence="2">DSM 17168</strain>
    </source>
</reference>
<dbReference type="PANTHER" id="PTHR42663">
    <property type="entry name" value="HYDROLASE C777.06C-RELATED-RELATED"/>
    <property type="match status" value="1"/>
</dbReference>
<dbReference type="SUPFAM" id="SSF56281">
    <property type="entry name" value="Metallo-hydrolase/oxidoreductase"/>
    <property type="match status" value="1"/>
</dbReference>
<dbReference type="PANTHER" id="PTHR42663:SF6">
    <property type="entry name" value="HYDROLASE C777.06C-RELATED"/>
    <property type="match status" value="1"/>
</dbReference>
<dbReference type="SMART" id="SM00849">
    <property type="entry name" value="Lactamase_B"/>
    <property type="match status" value="1"/>
</dbReference>
<dbReference type="InterPro" id="IPR036866">
    <property type="entry name" value="RibonucZ/Hydroxyglut_hydro"/>
</dbReference>
<accession>A0ABQ4SH79</accession>
<evidence type="ECO:0000313" key="2">
    <source>
        <dbReference type="EMBL" id="GJE02580.1"/>
    </source>
</evidence>
<organism evidence="2 3">
    <name type="scientific">Methylobacterium isbiliense</name>
    <dbReference type="NCBI Taxonomy" id="315478"/>
    <lineage>
        <taxon>Bacteria</taxon>
        <taxon>Pseudomonadati</taxon>
        <taxon>Pseudomonadota</taxon>
        <taxon>Alphaproteobacteria</taxon>
        <taxon>Hyphomicrobiales</taxon>
        <taxon>Methylobacteriaceae</taxon>
        <taxon>Methylobacterium</taxon>
    </lineage>
</organism>
<dbReference type="Proteomes" id="UP001055153">
    <property type="component" value="Unassembled WGS sequence"/>
</dbReference>
<dbReference type="InterPro" id="IPR001279">
    <property type="entry name" value="Metallo-B-lactamas"/>
</dbReference>
<keyword evidence="3" id="KW-1185">Reference proteome</keyword>
<dbReference type="Pfam" id="PF12706">
    <property type="entry name" value="Lactamase_B_2"/>
    <property type="match status" value="1"/>
</dbReference>
<gene>
    <name evidence="2" type="ORF">GMJLKIPL_4529</name>
</gene>
<dbReference type="EMBL" id="BPQQ01000058">
    <property type="protein sequence ID" value="GJE02580.1"/>
    <property type="molecule type" value="Genomic_DNA"/>
</dbReference>
<dbReference type="RefSeq" id="WP_238239235.1">
    <property type="nucleotide sequence ID" value="NZ_BPQQ01000058.1"/>
</dbReference>
<name>A0ABQ4SH79_9HYPH</name>